<keyword evidence="1" id="KW-0472">Membrane</keyword>
<keyword evidence="1" id="KW-0812">Transmembrane</keyword>
<gene>
    <name evidence="2" type="ORF">S06H3_61178</name>
</gene>
<reference evidence="2" key="1">
    <citation type="journal article" date="2014" name="Front. Microbiol.">
        <title>High frequency of phylogenetically diverse reductive dehalogenase-homologous genes in deep subseafloor sedimentary metagenomes.</title>
        <authorList>
            <person name="Kawai M."/>
            <person name="Futagami T."/>
            <person name="Toyoda A."/>
            <person name="Takaki Y."/>
            <person name="Nishi S."/>
            <person name="Hori S."/>
            <person name="Arai W."/>
            <person name="Tsubouchi T."/>
            <person name="Morono Y."/>
            <person name="Uchiyama I."/>
            <person name="Ito T."/>
            <person name="Fujiyama A."/>
            <person name="Inagaki F."/>
            <person name="Takami H."/>
        </authorList>
    </citation>
    <scope>NUCLEOTIDE SEQUENCE</scope>
    <source>
        <strain evidence="2">Expedition CK06-06</strain>
    </source>
</reference>
<organism evidence="2">
    <name type="scientific">marine sediment metagenome</name>
    <dbReference type="NCBI Taxonomy" id="412755"/>
    <lineage>
        <taxon>unclassified sequences</taxon>
        <taxon>metagenomes</taxon>
        <taxon>ecological metagenomes</taxon>
    </lineage>
</organism>
<protein>
    <submittedName>
        <fullName evidence="2">Uncharacterized protein</fullName>
    </submittedName>
</protein>
<feature type="transmembrane region" description="Helical" evidence="1">
    <location>
        <begin position="6"/>
        <end position="24"/>
    </location>
</feature>
<sequence length="83" mass="9458">MIVVGWILIGIGVLCFLIGVRSIFEVEILREEAGDIVLWGFRAPLNWLKRLGFALSSIKWVKQRKGNRVRNLRSEVTHVAIEA</sequence>
<accession>X1R492</accession>
<name>X1R492_9ZZZZ</name>
<comment type="caution">
    <text evidence="2">The sequence shown here is derived from an EMBL/GenBank/DDBJ whole genome shotgun (WGS) entry which is preliminary data.</text>
</comment>
<dbReference type="EMBL" id="BARV01040059">
    <property type="protein sequence ID" value="GAI50409.1"/>
    <property type="molecule type" value="Genomic_DNA"/>
</dbReference>
<keyword evidence="1" id="KW-1133">Transmembrane helix</keyword>
<dbReference type="AlphaFoldDB" id="X1R492"/>
<proteinExistence type="predicted"/>
<evidence type="ECO:0000313" key="2">
    <source>
        <dbReference type="EMBL" id="GAI50409.1"/>
    </source>
</evidence>
<evidence type="ECO:0000256" key="1">
    <source>
        <dbReference type="SAM" id="Phobius"/>
    </source>
</evidence>
<feature type="non-terminal residue" evidence="2">
    <location>
        <position position="83"/>
    </location>
</feature>